<keyword evidence="2" id="KW-1185">Reference proteome</keyword>
<reference evidence="1" key="1">
    <citation type="submission" date="2021-06" db="EMBL/GenBank/DDBJ databases">
        <authorList>
            <person name="Kallberg Y."/>
            <person name="Tangrot J."/>
            <person name="Rosling A."/>
        </authorList>
    </citation>
    <scope>NUCLEOTIDE SEQUENCE</scope>
    <source>
        <strain evidence="1">FL966</strain>
    </source>
</reference>
<dbReference type="EMBL" id="CAJVQA010016642">
    <property type="protein sequence ID" value="CAG8744248.1"/>
    <property type="molecule type" value="Genomic_DNA"/>
</dbReference>
<protein>
    <submittedName>
        <fullName evidence="1">22897_t:CDS:1</fullName>
    </submittedName>
</protein>
<evidence type="ECO:0000313" key="1">
    <source>
        <dbReference type="EMBL" id="CAG8744248.1"/>
    </source>
</evidence>
<comment type="caution">
    <text evidence="1">The sequence shown here is derived from an EMBL/GenBank/DDBJ whole genome shotgun (WGS) entry which is preliminary data.</text>
</comment>
<proteinExistence type="predicted"/>
<dbReference type="OrthoDB" id="2326784at2759"/>
<sequence>MVTQLSPELLGNVFEQVDNDIATLWSMSLVNRFWCRVGIPILWRTPFRMNVRYLWRQSYYNNFAPRLHNIVPILMSFLDSESRLFLKDKDIFIASEPSSNFNYVSFLRELDIHVLHEIVDEWLDQFGVNTISDYTNDRENPVIINGHHYKKNRTIYLVIEICKLILRCSNKITSLFISNDIFKGDLIIPYCTFLKNLASFHGATKSLSHLETLNIRGPYIDDDLLFNLSKICHNVLTLDLNVMNGYFKSNFATNCLPKFIKNQLNLQKICLSCFYKDISPIIEALQTQIHSLTDIQFTSCRFSQSSLMESLMTKCSKLRSITLKSHLNELKDMKLMLQPLVNCNLTMLQHLSLDVWSYEDSRFETVASYLQKVLECHGKFLNQLRLRFNYSKNPNILNEIGQYCLNLSTLIFPFHRREDLEHLLHLLPKLKHLKELIIEAWNRVYCADEFFPHVGDLILQTTPRNFEMHWIINHEIIENFLKKCNNLSDHIKSFTYYCKDDPELHYRIFRAYGNMLEKKGLIRDSSIKILTQYFSSNMQRELSYHIIIFRVI</sequence>
<dbReference type="SUPFAM" id="SSF52047">
    <property type="entry name" value="RNI-like"/>
    <property type="match status" value="1"/>
</dbReference>
<dbReference type="Gene3D" id="3.80.10.10">
    <property type="entry name" value="Ribonuclease Inhibitor"/>
    <property type="match status" value="1"/>
</dbReference>
<accession>A0A9N9IN39</accession>
<dbReference type="InterPro" id="IPR032675">
    <property type="entry name" value="LRR_dom_sf"/>
</dbReference>
<name>A0A9N9IN39_9GLOM</name>
<dbReference type="Proteomes" id="UP000789759">
    <property type="component" value="Unassembled WGS sequence"/>
</dbReference>
<dbReference type="AlphaFoldDB" id="A0A9N9IN39"/>
<organism evidence="1 2">
    <name type="scientific">Cetraspora pellucida</name>
    <dbReference type="NCBI Taxonomy" id="1433469"/>
    <lineage>
        <taxon>Eukaryota</taxon>
        <taxon>Fungi</taxon>
        <taxon>Fungi incertae sedis</taxon>
        <taxon>Mucoromycota</taxon>
        <taxon>Glomeromycotina</taxon>
        <taxon>Glomeromycetes</taxon>
        <taxon>Diversisporales</taxon>
        <taxon>Gigasporaceae</taxon>
        <taxon>Cetraspora</taxon>
    </lineage>
</organism>
<gene>
    <name evidence="1" type="ORF">CPELLU_LOCUS14268</name>
</gene>
<evidence type="ECO:0000313" key="2">
    <source>
        <dbReference type="Proteomes" id="UP000789759"/>
    </source>
</evidence>